<reference evidence="2" key="2">
    <citation type="submission" date="2020-06" db="EMBL/GenBank/DDBJ databases">
        <authorList>
            <person name="Sheffer M."/>
        </authorList>
    </citation>
    <scope>NUCLEOTIDE SEQUENCE</scope>
</reference>
<dbReference type="OrthoDB" id="10494873at2759"/>
<reference evidence="2" key="1">
    <citation type="journal article" date="2020" name="bioRxiv">
        <title>Chromosome-level reference genome of the European wasp spider Argiope bruennichi: a resource for studies on range expansion and evolutionary adaptation.</title>
        <authorList>
            <person name="Sheffer M.M."/>
            <person name="Hoppe A."/>
            <person name="Krehenwinkel H."/>
            <person name="Uhl G."/>
            <person name="Kuss A.W."/>
            <person name="Jensen L."/>
            <person name="Jensen C."/>
            <person name="Gillespie R.G."/>
            <person name="Hoff K.J."/>
            <person name="Prost S."/>
        </authorList>
    </citation>
    <scope>NUCLEOTIDE SEQUENCE</scope>
</reference>
<name>A0A8T0ERI2_ARGBR</name>
<dbReference type="AlphaFoldDB" id="A0A8T0ERI2"/>
<accession>A0A8T0ERI2</accession>
<dbReference type="EMBL" id="JABXBU010002072">
    <property type="protein sequence ID" value="KAF8777046.1"/>
    <property type="molecule type" value="Genomic_DNA"/>
</dbReference>
<dbReference type="Proteomes" id="UP000807504">
    <property type="component" value="Unassembled WGS sequence"/>
</dbReference>
<comment type="caution">
    <text evidence="2">The sequence shown here is derived from an EMBL/GenBank/DDBJ whole genome shotgun (WGS) entry which is preliminary data.</text>
</comment>
<evidence type="ECO:0000313" key="2">
    <source>
        <dbReference type="EMBL" id="KAF8777046.1"/>
    </source>
</evidence>
<sequence length="371" mass="42715">MPPKRQNIGRLTNEAKRSKVKRKKQRMENYNEKKETEHVNNSQLVLNNHNNMKHKMNDGQDSQVTSLTSVSTRKRKIQYPSEGKQEFLGFSKSATDKNIAPIIKTEILDPSEQNQELILPDYPEHVTTIDPMSVVKIEILDSSKINTKPLLSNIKMEHIQIDTPVDELSRVEKYSESNINNEKSRTFQYKLTKCFVLLHDCLIPENLASISANFKSLKINTDVSKFYTKVELLPLSDSPFFCHISETYKNLELSGTNKKISFRGPYKKMISSKKMKEPILYSRVCPDIPKKKKARSNKSKYICNCFKAPEDMITIKSKLDENNLESTQQLCSCLTSDFTMKPAEIRIKDISLLDPDFGKISCGLNKMDWNF</sequence>
<protein>
    <submittedName>
        <fullName evidence="2">Uncharacterized protein</fullName>
    </submittedName>
</protein>
<feature type="compositionally biased region" description="Basic and acidic residues" evidence="1">
    <location>
        <begin position="26"/>
        <end position="38"/>
    </location>
</feature>
<evidence type="ECO:0000256" key="1">
    <source>
        <dbReference type="SAM" id="MobiDB-lite"/>
    </source>
</evidence>
<keyword evidence="3" id="KW-1185">Reference proteome</keyword>
<evidence type="ECO:0000313" key="3">
    <source>
        <dbReference type="Proteomes" id="UP000807504"/>
    </source>
</evidence>
<feature type="region of interest" description="Disordered" evidence="1">
    <location>
        <begin position="1"/>
        <end position="39"/>
    </location>
</feature>
<proteinExistence type="predicted"/>
<gene>
    <name evidence="2" type="ORF">HNY73_013972</name>
</gene>
<organism evidence="2 3">
    <name type="scientific">Argiope bruennichi</name>
    <name type="common">Wasp spider</name>
    <name type="synonym">Aranea bruennichi</name>
    <dbReference type="NCBI Taxonomy" id="94029"/>
    <lineage>
        <taxon>Eukaryota</taxon>
        <taxon>Metazoa</taxon>
        <taxon>Ecdysozoa</taxon>
        <taxon>Arthropoda</taxon>
        <taxon>Chelicerata</taxon>
        <taxon>Arachnida</taxon>
        <taxon>Araneae</taxon>
        <taxon>Araneomorphae</taxon>
        <taxon>Entelegynae</taxon>
        <taxon>Araneoidea</taxon>
        <taxon>Araneidae</taxon>
        <taxon>Argiope</taxon>
    </lineage>
</organism>